<accession>A0ABR3SC25</accession>
<feature type="compositionally biased region" description="Polar residues" evidence="2">
    <location>
        <begin position="504"/>
        <end position="515"/>
    </location>
</feature>
<feature type="coiled-coil region" evidence="1">
    <location>
        <begin position="38"/>
        <end position="97"/>
    </location>
</feature>
<reference evidence="4 5" key="1">
    <citation type="submission" date="2024-02" db="EMBL/GenBank/DDBJ databases">
        <title>De novo assembly and annotation of 12 fungi associated with fruit tree decline syndrome in Ontario, Canada.</title>
        <authorList>
            <person name="Sulman M."/>
            <person name="Ellouze W."/>
            <person name="Ilyukhin E."/>
        </authorList>
    </citation>
    <scope>NUCLEOTIDE SEQUENCE [LARGE SCALE GENOMIC DNA]</scope>
    <source>
        <strain evidence="4 5">M1-105</strain>
    </source>
</reference>
<proteinExistence type="predicted"/>
<organism evidence="4 5">
    <name type="scientific">Neofusicoccum ribis</name>
    <dbReference type="NCBI Taxonomy" id="45134"/>
    <lineage>
        <taxon>Eukaryota</taxon>
        <taxon>Fungi</taxon>
        <taxon>Dikarya</taxon>
        <taxon>Ascomycota</taxon>
        <taxon>Pezizomycotina</taxon>
        <taxon>Dothideomycetes</taxon>
        <taxon>Dothideomycetes incertae sedis</taxon>
        <taxon>Botryosphaeriales</taxon>
        <taxon>Botryosphaeriaceae</taxon>
        <taxon>Neofusicoccum</taxon>
    </lineage>
</organism>
<feature type="region of interest" description="Disordered" evidence="2">
    <location>
        <begin position="539"/>
        <end position="605"/>
    </location>
</feature>
<gene>
    <name evidence="4" type="ORF">SLS56_011274</name>
</gene>
<keyword evidence="5" id="KW-1185">Reference proteome</keyword>
<dbReference type="EMBL" id="JAJVDC020000254">
    <property type="protein sequence ID" value="KAL1616749.1"/>
    <property type="molecule type" value="Genomic_DNA"/>
</dbReference>
<dbReference type="Proteomes" id="UP001521116">
    <property type="component" value="Unassembled WGS sequence"/>
</dbReference>
<evidence type="ECO:0000256" key="1">
    <source>
        <dbReference type="SAM" id="Coils"/>
    </source>
</evidence>
<feature type="compositionally biased region" description="Polar residues" evidence="2">
    <location>
        <begin position="236"/>
        <end position="254"/>
    </location>
</feature>
<evidence type="ECO:0000256" key="2">
    <source>
        <dbReference type="SAM" id="MobiDB-lite"/>
    </source>
</evidence>
<name>A0ABR3SC25_9PEZI</name>
<dbReference type="InterPro" id="IPR031348">
    <property type="entry name" value="PigL_N"/>
</dbReference>
<feature type="domain" description="Azaphilone pigments biosynthesis cluster protein L N-terminal" evidence="3">
    <location>
        <begin position="1"/>
        <end position="205"/>
    </location>
</feature>
<comment type="caution">
    <text evidence="4">The sequence shown here is derived from an EMBL/GenBank/DDBJ whole genome shotgun (WGS) entry which is preliminary data.</text>
</comment>
<sequence length="605" mass="67513">MDVVSAGSSVLAFVGIALKSTEAIYKVISGIRDGPDKVERLKSAVKALRAVLNQLSDLPLHKQLASAQLTAELEDAIRRCEDDIRSFSKKLSSLQNSDSDKKWTTAWQRVKTVLKSEDLSEMLAAVTNHVTTLSAFLGVRQSIVALEQTHNISALQQTTQSQFDLVASSAQLLQPNAATLTSFTGQLNSFKDHSNMAQRSTEQALDRLGQRIDAMPSFSQTQFDVIKNMLETLSIQQGHRTQPDSSGTSHQSFTEDSDSDSDPSIISLPRPRRSARPPSLLPSIRKLESLVDSKEKTIGSSEANDIIKELQKLLGAVCKGPLARVAEKRKHDDEDPVMKLDVKRIRGFLDTTYKVKVNDEKPNLRVRDPAQSIDKRRSSTVLINEGSIFLRTRTRWSRGTDSRQTPEDNEKMDENILEFAANLTFTPSLPELRMKLSMSFYQRMTSDGLQYDGKNRILEPRLWHEVLETHGYDPEDFGVFVVANPHTVCRSENAIYIGNKQTDRSSYNGNETSEAGNLDLSDYLEGYGRDNSEEAHMYSEEDYGASESEKTDSDSESSEPASDLDTELTHEAWTSTRPITKPAPPPGTFWAVIDHAVEQEGNPWE</sequence>
<feature type="compositionally biased region" description="Acidic residues" evidence="2">
    <location>
        <begin position="554"/>
        <end position="566"/>
    </location>
</feature>
<feature type="region of interest" description="Disordered" evidence="2">
    <location>
        <begin position="236"/>
        <end position="281"/>
    </location>
</feature>
<evidence type="ECO:0000313" key="5">
    <source>
        <dbReference type="Proteomes" id="UP001521116"/>
    </source>
</evidence>
<evidence type="ECO:0000259" key="3">
    <source>
        <dbReference type="Pfam" id="PF17111"/>
    </source>
</evidence>
<evidence type="ECO:0000313" key="4">
    <source>
        <dbReference type="EMBL" id="KAL1616749.1"/>
    </source>
</evidence>
<protein>
    <recommendedName>
        <fullName evidence="3">Azaphilone pigments biosynthesis cluster protein L N-terminal domain-containing protein</fullName>
    </recommendedName>
</protein>
<dbReference type="Pfam" id="PF17111">
    <property type="entry name" value="PigL_N"/>
    <property type="match status" value="1"/>
</dbReference>
<feature type="region of interest" description="Disordered" evidence="2">
    <location>
        <begin position="501"/>
        <end position="527"/>
    </location>
</feature>
<keyword evidence="1" id="KW-0175">Coiled coil</keyword>